<dbReference type="SFLD" id="SFLDS00057">
    <property type="entry name" value="Glutaminase/Asparaginase"/>
    <property type="match status" value="1"/>
</dbReference>
<organism evidence="5 6">
    <name type="scientific">Bartonella harrusi</name>
    <dbReference type="NCBI Taxonomy" id="2961895"/>
    <lineage>
        <taxon>Bacteria</taxon>
        <taxon>Pseudomonadati</taxon>
        <taxon>Pseudomonadota</taxon>
        <taxon>Alphaproteobacteria</taxon>
        <taxon>Hyphomicrobiales</taxon>
        <taxon>Bartonellaceae</taxon>
        <taxon>Bartonella</taxon>
    </lineage>
</organism>
<gene>
    <name evidence="5" type="ORF">NMK50_00645</name>
</gene>
<comment type="similarity">
    <text evidence="1">Belongs to the asparaginase 1 family.</text>
</comment>
<feature type="domain" description="L-asparaginase N-terminal" evidence="3">
    <location>
        <begin position="3"/>
        <end position="190"/>
    </location>
</feature>
<dbReference type="InterPro" id="IPR006034">
    <property type="entry name" value="Asparaginase/glutaminase-like"/>
</dbReference>
<dbReference type="CDD" id="cd08964">
    <property type="entry name" value="L-asparaginase_II"/>
    <property type="match status" value="1"/>
</dbReference>
<dbReference type="SUPFAM" id="SSF53774">
    <property type="entry name" value="Glutaminase/Asparaginase"/>
    <property type="match status" value="1"/>
</dbReference>
<sequence>MKKIAVGTLGGTIAMAADNFGKMQPTLTSDVLIKNVPDLNKVADIHAQTLTQLPSGSLSFKILFEIIEWAKQQIKAGAEGIVLTQGTDTIEETAFFLSLYWDKAEPLIITGAMRIPCEAGADGPANILAATRVAAHPQSRNRGVLVVINDTIHSPYWVQKSHTVKIETFQSGLVGVLGTLLEGNVVYFNDRNFFPKTFDLPQNYNHQVALLYSSLSSDTQLMRFCLEGGHYAGLVIAGFGSGHCSFEEADIIRQYTQKIPITIASRTCTGSTTRTTYGYKGSEVDLIASGALMSGYLSAVKARLLLWAFLAQGQSLAQIHSQWNDWTISQ</sequence>
<name>A0ABY5EXA3_9HYPH</name>
<dbReference type="InterPro" id="IPR040919">
    <property type="entry name" value="Asparaginase_C"/>
</dbReference>
<dbReference type="PANTHER" id="PTHR11707:SF28">
    <property type="entry name" value="60 KDA LYSOPHOSPHOLIPASE"/>
    <property type="match status" value="1"/>
</dbReference>
<evidence type="ECO:0000256" key="1">
    <source>
        <dbReference type="ARBA" id="ARBA00010518"/>
    </source>
</evidence>
<evidence type="ECO:0000313" key="6">
    <source>
        <dbReference type="Proteomes" id="UP001059475"/>
    </source>
</evidence>
<dbReference type="Gene3D" id="3.40.50.40">
    <property type="match status" value="1"/>
</dbReference>
<accession>A0ABY5EXA3</accession>
<keyword evidence="6" id="KW-1185">Reference proteome</keyword>
<evidence type="ECO:0000313" key="5">
    <source>
        <dbReference type="EMBL" id="UTO28583.1"/>
    </source>
</evidence>
<dbReference type="InterPro" id="IPR037152">
    <property type="entry name" value="L-asparaginase_N_sf"/>
</dbReference>
<reference evidence="5" key="1">
    <citation type="submission" date="2022-07" db="EMBL/GenBank/DDBJ databases">
        <title>First report of Bartonella spp. in marsupials in Brazil, with a description of Bartonella harrusi sp. nov. and new proposal for taxonomic reclassification of species of the genus Bartonella.</title>
        <authorList>
            <person name="Amaral R.B."/>
        </authorList>
    </citation>
    <scope>NUCLEOTIDE SEQUENCE</scope>
    <source>
        <strain evidence="5">117A</strain>
    </source>
</reference>
<dbReference type="Pfam" id="PF17763">
    <property type="entry name" value="Asparaginase_C"/>
    <property type="match status" value="1"/>
</dbReference>
<dbReference type="PANTHER" id="PTHR11707">
    <property type="entry name" value="L-ASPARAGINASE"/>
    <property type="match status" value="1"/>
</dbReference>
<evidence type="ECO:0000259" key="4">
    <source>
        <dbReference type="Pfam" id="PF17763"/>
    </source>
</evidence>
<dbReference type="EMBL" id="CP101114">
    <property type="protein sequence ID" value="UTO28583.1"/>
    <property type="molecule type" value="Genomic_DNA"/>
</dbReference>
<evidence type="ECO:0000256" key="2">
    <source>
        <dbReference type="ARBA" id="ARBA00022801"/>
    </source>
</evidence>
<keyword evidence="2" id="KW-0378">Hydrolase</keyword>
<dbReference type="InterPro" id="IPR036152">
    <property type="entry name" value="Asp/glu_Ase-like_sf"/>
</dbReference>
<protein>
    <submittedName>
        <fullName evidence="5">Asparaginase</fullName>
    </submittedName>
</protein>
<feature type="domain" description="Asparaginase/glutaminase C-terminal" evidence="4">
    <location>
        <begin position="207"/>
        <end position="320"/>
    </location>
</feature>
<dbReference type="InterPro" id="IPR027474">
    <property type="entry name" value="L-asparaginase_N"/>
</dbReference>
<dbReference type="PIRSF" id="PIRSF001220">
    <property type="entry name" value="L-ASNase_gatD"/>
    <property type="match status" value="1"/>
</dbReference>
<proteinExistence type="inferred from homology"/>
<evidence type="ECO:0000259" key="3">
    <source>
        <dbReference type="Pfam" id="PF00710"/>
    </source>
</evidence>
<dbReference type="SMART" id="SM00870">
    <property type="entry name" value="Asparaginase"/>
    <property type="match status" value="1"/>
</dbReference>
<dbReference type="PIRSF" id="PIRSF500176">
    <property type="entry name" value="L_ASNase"/>
    <property type="match status" value="1"/>
</dbReference>
<dbReference type="InterPro" id="IPR004550">
    <property type="entry name" value="AsnASE_II"/>
</dbReference>
<dbReference type="RefSeq" id="WP_254770485.1">
    <property type="nucleotide sequence ID" value="NZ_CP101114.1"/>
</dbReference>
<dbReference type="Proteomes" id="UP001059475">
    <property type="component" value="Chromosome"/>
</dbReference>
<dbReference type="PRINTS" id="PR00139">
    <property type="entry name" value="ASNGLNASE"/>
</dbReference>
<dbReference type="PROSITE" id="PS51732">
    <property type="entry name" value="ASN_GLN_ASE_3"/>
    <property type="match status" value="1"/>
</dbReference>
<dbReference type="InterPro" id="IPR027473">
    <property type="entry name" value="L-asparaginase_C"/>
</dbReference>
<dbReference type="Gene3D" id="3.40.50.1170">
    <property type="entry name" value="L-asparaginase, N-terminal domain"/>
    <property type="match status" value="1"/>
</dbReference>
<dbReference type="Pfam" id="PF00710">
    <property type="entry name" value="Asparaginase"/>
    <property type="match status" value="1"/>
</dbReference>